<feature type="binding site" evidence="10">
    <location>
        <position position="199"/>
    </location>
    <ligand>
        <name>FAD</name>
        <dbReference type="ChEBI" id="CHEBI:57692"/>
    </ligand>
</feature>
<comment type="catalytic activity">
    <reaction evidence="8">
        <text>L-proline + a quinone = (S)-1-pyrroline-5-carboxylate + a quinol + H(+)</text>
        <dbReference type="Rhea" id="RHEA:23784"/>
        <dbReference type="ChEBI" id="CHEBI:15378"/>
        <dbReference type="ChEBI" id="CHEBI:17388"/>
        <dbReference type="ChEBI" id="CHEBI:24646"/>
        <dbReference type="ChEBI" id="CHEBI:60039"/>
        <dbReference type="ChEBI" id="CHEBI:132124"/>
        <dbReference type="EC" id="1.5.5.2"/>
    </reaction>
</comment>
<keyword evidence="4 10" id="KW-0547">Nucleotide-binding</keyword>
<dbReference type="GO" id="GO:0004657">
    <property type="term" value="F:proline dehydrogenase activity"/>
    <property type="evidence" value="ECO:0007669"/>
    <property type="project" value="UniProtKB-EC"/>
</dbReference>
<feature type="domain" description="Proline dehydrogenase" evidence="11">
    <location>
        <begin position="47"/>
        <end position="297"/>
    </location>
</feature>
<dbReference type="Proteomes" id="UP000322634">
    <property type="component" value="Unassembled WGS sequence"/>
</dbReference>
<evidence type="ECO:0000313" key="12">
    <source>
        <dbReference type="EMBL" id="TYC14611.1"/>
    </source>
</evidence>
<evidence type="ECO:0000256" key="1">
    <source>
        <dbReference type="ARBA" id="ARBA00004739"/>
    </source>
</evidence>
<dbReference type="InterPro" id="IPR002872">
    <property type="entry name" value="Proline_DH_dom"/>
</dbReference>
<feature type="binding site" evidence="9">
    <location>
        <position position="286"/>
    </location>
    <ligand>
        <name>substrate</name>
    </ligand>
</feature>
<evidence type="ECO:0000256" key="4">
    <source>
        <dbReference type="ARBA" id="ARBA00022741"/>
    </source>
</evidence>
<feature type="binding site" evidence="9">
    <location>
        <position position="98"/>
    </location>
    <ligand>
        <name>substrate</name>
    </ligand>
</feature>
<evidence type="ECO:0000259" key="11">
    <source>
        <dbReference type="Pfam" id="PF01619"/>
    </source>
</evidence>
<dbReference type="GO" id="GO:0000166">
    <property type="term" value="F:nucleotide binding"/>
    <property type="evidence" value="ECO:0007669"/>
    <property type="project" value="UniProtKB-KW"/>
</dbReference>
<feature type="binding site" evidence="10">
    <location>
        <position position="133"/>
    </location>
    <ligand>
        <name>FAD</name>
        <dbReference type="ChEBI" id="CHEBI:57692"/>
    </ligand>
</feature>
<feature type="binding site" evidence="10">
    <location>
        <begin position="185"/>
        <end position="187"/>
    </location>
    <ligand>
        <name>FAD</name>
        <dbReference type="ChEBI" id="CHEBI:57692"/>
    </ligand>
</feature>
<evidence type="ECO:0000256" key="9">
    <source>
        <dbReference type="PIRSR" id="PIRSR000196-1"/>
    </source>
</evidence>
<feature type="binding site" evidence="10">
    <location>
        <position position="161"/>
    </location>
    <ligand>
        <name>FAD</name>
        <dbReference type="ChEBI" id="CHEBI:57692"/>
    </ligand>
</feature>
<keyword evidence="7" id="KW-0642">Proline metabolism</keyword>
<reference evidence="12 13" key="1">
    <citation type="submission" date="2019-08" db="EMBL/GenBank/DDBJ databases">
        <title>Actinomadura sp. nov. CYP1-5 isolated from mountain soil.</title>
        <authorList>
            <person name="Songsumanus A."/>
            <person name="Kuncharoen N."/>
            <person name="Kudo T."/>
            <person name="Yuki M."/>
            <person name="Igarashi Y."/>
            <person name="Tanasupawat S."/>
        </authorList>
    </citation>
    <scope>NUCLEOTIDE SEQUENCE [LARGE SCALE GENOMIC DNA]</scope>
    <source>
        <strain evidence="12 13">GKU157</strain>
    </source>
</reference>
<keyword evidence="6" id="KW-0560">Oxidoreductase</keyword>
<dbReference type="InterPro" id="IPR029041">
    <property type="entry name" value="FAD-linked_oxidoreductase-like"/>
</dbReference>
<dbReference type="RefSeq" id="WP_148350999.1">
    <property type="nucleotide sequence ID" value="NZ_JBHSBF010000036.1"/>
</dbReference>
<keyword evidence="5 10" id="KW-0274">FAD</keyword>
<feature type="binding site" evidence="10">
    <location>
        <begin position="224"/>
        <end position="225"/>
    </location>
    <ligand>
        <name>FAD</name>
        <dbReference type="ChEBI" id="CHEBI:57692"/>
    </ligand>
</feature>
<dbReference type="PANTHER" id="PTHR13914:SF0">
    <property type="entry name" value="PROLINE DEHYDROGENASE 1, MITOCHONDRIAL"/>
    <property type="match status" value="1"/>
</dbReference>
<evidence type="ECO:0000256" key="8">
    <source>
        <dbReference type="ARBA" id="ARBA00048779"/>
    </source>
</evidence>
<sequence length="306" mass="33943">MLRQALLVASRSGGARRVVRTAPFTGDVVRRFVAGETIDDAARVTGDLTGEGLLVSLDVLGEDTPDKGHAEANVRHYVELLERLGAAALGTRAEVSVKLSAIGRTLGDDYALENARRICEAARSAGTTVTFDMEEHTTVDSTLGIVHELRRDFPDVGAVIQSYLRRAEEHCAELAYEGSRVRLCKGAYGAPTAVAFTDKEEIDRSYVRCMKVLMAGKGYPMIATHDPRLIEIAGALATLNDRDADSFEYQMLYGIRPQEQRRLAAQGAQVRVYVAYGREWYEFFMRRMAERPANLRFFMRSLVGRS</sequence>
<dbReference type="EMBL" id="VSFF01000006">
    <property type="protein sequence ID" value="TYC14611.1"/>
    <property type="molecule type" value="Genomic_DNA"/>
</dbReference>
<keyword evidence="3" id="KW-0285">Flavoprotein</keyword>
<dbReference type="PIRSF" id="PIRSF000196">
    <property type="entry name" value="Pro_dehydrog"/>
    <property type="match status" value="1"/>
</dbReference>
<evidence type="ECO:0000256" key="2">
    <source>
        <dbReference type="ARBA" id="ARBA00012695"/>
    </source>
</evidence>
<comment type="cofactor">
    <cofactor evidence="10">
        <name>FAD</name>
        <dbReference type="ChEBI" id="CHEBI:57692"/>
    </cofactor>
    <text evidence="10">Binds 1 FAD per subunit.</text>
</comment>
<dbReference type="PANTHER" id="PTHR13914">
    <property type="entry name" value="PROLINE OXIDASE"/>
    <property type="match status" value="1"/>
</dbReference>
<dbReference type="UniPathway" id="UPA00261">
    <property type="reaction ID" value="UER00373"/>
</dbReference>
<organism evidence="12 13">
    <name type="scientific">Actinomadura syzygii</name>
    <dbReference type="NCBI Taxonomy" id="1427538"/>
    <lineage>
        <taxon>Bacteria</taxon>
        <taxon>Bacillati</taxon>
        <taxon>Actinomycetota</taxon>
        <taxon>Actinomycetes</taxon>
        <taxon>Streptosporangiales</taxon>
        <taxon>Thermomonosporaceae</taxon>
        <taxon>Actinomadura</taxon>
    </lineage>
</organism>
<dbReference type="EC" id="1.5.5.2" evidence="2"/>
<gene>
    <name evidence="12" type="ORF">FXF65_17370</name>
</gene>
<evidence type="ECO:0000313" key="13">
    <source>
        <dbReference type="Proteomes" id="UP000322634"/>
    </source>
</evidence>
<evidence type="ECO:0000256" key="6">
    <source>
        <dbReference type="ARBA" id="ARBA00023002"/>
    </source>
</evidence>
<dbReference type="InterPro" id="IPR015659">
    <property type="entry name" value="Proline_oxidase"/>
</dbReference>
<dbReference type="OrthoDB" id="9773461at2"/>
<proteinExistence type="predicted"/>
<dbReference type="Gene3D" id="3.20.20.220">
    <property type="match status" value="1"/>
</dbReference>
<comment type="pathway">
    <text evidence="1">Amino-acid degradation; L-proline degradation into L-glutamate; L-glutamate from L-proline: step 1/2.</text>
</comment>
<dbReference type="InterPro" id="IPR008219">
    <property type="entry name" value="PRODH_bac_arc"/>
</dbReference>
<dbReference type="Pfam" id="PF01619">
    <property type="entry name" value="Pro_dh"/>
    <property type="match status" value="1"/>
</dbReference>
<feature type="binding site" evidence="9">
    <location>
        <position position="287"/>
    </location>
    <ligand>
        <name>substrate</name>
    </ligand>
</feature>
<evidence type="ECO:0000256" key="5">
    <source>
        <dbReference type="ARBA" id="ARBA00022827"/>
    </source>
</evidence>
<comment type="caution">
    <text evidence="12">The sequence shown here is derived from an EMBL/GenBank/DDBJ whole genome shotgun (WGS) entry which is preliminary data.</text>
</comment>
<dbReference type="AlphaFoldDB" id="A0A5D0U7R6"/>
<evidence type="ECO:0000256" key="10">
    <source>
        <dbReference type="PIRSR" id="PIRSR000196-2"/>
    </source>
</evidence>
<evidence type="ECO:0000256" key="7">
    <source>
        <dbReference type="ARBA" id="ARBA00023062"/>
    </source>
</evidence>
<accession>A0A5D0U7R6</accession>
<dbReference type="GO" id="GO:0010133">
    <property type="term" value="P:L-proline catabolic process to L-glutamate"/>
    <property type="evidence" value="ECO:0007669"/>
    <property type="project" value="UniProtKB-UniPathway"/>
</dbReference>
<evidence type="ECO:0000256" key="3">
    <source>
        <dbReference type="ARBA" id="ARBA00022630"/>
    </source>
</evidence>
<keyword evidence="13" id="KW-1185">Reference proteome</keyword>
<dbReference type="SUPFAM" id="SSF51730">
    <property type="entry name" value="FAD-linked oxidoreductase"/>
    <property type="match status" value="1"/>
</dbReference>
<name>A0A5D0U7R6_9ACTN</name>
<protein>
    <recommendedName>
        <fullName evidence="2">proline dehydrogenase</fullName>
        <ecNumber evidence="2">1.5.5.2</ecNumber>
    </recommendedName>
</protein>